<gene>
    <name evidence="5" type="ORF">CYMTET_37007</name>
</gene>
<dbReference type="Proteomes" id="UP001190700">
    <property type="component" value="Unassembled WGS sequence"/>
</dbReference>
<dbReference type="CDD" id="cd00051">
    <property type="entry name" value="EFh"/>
    <property type="match status" value="1"/>
</dbReference>
<keyword evidence="2" id="KW-0106">Calcium</keyword>
<dbReference type="InterPro" id="IPR011992">
    <property type="entry name" value="EF-hand-dom_pair"/>
</dbReference>
<evidence type="ECO:0000256" key="3">
    <source>
        <dbReference type="SAM" id="MobiDB-lite"/>
    </source>
</evidence>
<evidence type="ECO:0000259" key="4">
    <source>
        <dbReference type="PROSITE" id="PS50222"/>
    </source>
</evidence>
<dbReference type="PANTHER" id="PTHR23050">
    <property type="entry name" value="CALCIUM BINDING PROTEIN"/>
    <property type="match status" value="1"/>
</dbReference>
<dbReference type="SUPFAM" id="SSF47473">
    <property type="entry name" value="EF-hand"/>
    <property type="match status" value="1"/>
</dbReference>
<dbReference type="Pfam" id="PF13499">
    <property type="entry name" value="EF-hand_7"/>
    <property type="match status" value="1"/>
</dbReference>
<dbReference type="AlphaFoldDB" id="A0AAE0CH76"/>
<dbReference type="InterPro" id="IPR018247">
    <property type="entry name" value="EF_Hand_1_Ca_BS"/>
</dbReference>
<comment type="caution">
    <text evidence="5">The sequence shown here is derived from an EMBL/GenBank/DDBJ whole genome shotgun (WGS) entry which is preliminary data.</text>
</comment>
<feature type="compositionally biased region" description="Acidic residues" evidence="3">
    <location>
        <begin position="331"/>
        <end position="341"/>
    </location>
</feature>
<dbReference type="Pfam" id="PF13202">
    <property type="entry name" value="EF-hand_5"/>
    <property type="match status" value="1"/>
</dbReference>
<feature type="domain" description="EF-hand" evidence="4">
    <location>
        <begin position="278"/>
        <end position="311"/>
    </location>
</feature>
<reference evidence="5 6" key="1">
    <citation type="journal article" date="2015" name="Genome Biol. Evol.">
        <title>Comparative Genomics of a Bacterivorous Green Alga Reveals Evolutionary Causalities and Consequences of Phago-Mixotrophic Mode of Nutrition.</title>
        <authorList>
            <person name="Burns J.A."/>
            <person name="Paasch A."/>
            <person name="Narechania A."/>
            <person name="Kim E."/>
        </authorList>
    </citation>
    <scope>NUCLEOTIDE SEQUENCE [LARGE SCALE GENOMIC DNA]</scope>
    <source>
        <strain evidence="5 6">PLY_AMNH</strain>
    </source>
</reference>
<dbReference type="GO" id="GO:0005509">
    <property type="term" value="F:calcium ion binding"/>
    <property type="evidence" value="ECO:0007669"/>
    <property type="project" value="InterPro"/>
</dbReference>
<proteinExistence type="predicted"/>
<evidence type="ECO:0000256" key="1">
    <source>
        <dbReference type="ARBA" id="ARBA00022737"/>
    </source>
</evidence>
<sequence>MPLEEAHMSVDIPVKFPDISPNKSFQNPASSYPPGENQFKLPQISTAKAPRQSRASRTPRHSEVLTARSSRGPVDRSPRKSRAPSFIDESCRSPKSAALDRRNAFQQSLKRRSKNSVSLAKIKLSSTQVISLKDLLYLKAYFDDLDVNGDGTVDMTEITNHMRSAYAPAQSNHRTTPIKLPANFLGSLKKKIEDKEEEGEGKLHFADMLRLVYTRATKNELALMAEAVRPKEKDEGTVGETTDTADIDAMWALWDSDQSGELDEMEFREVLKGLGVDPSEISDLYKQVDADQSGCISKQEFTDWWCNMGKEDEAKGDSDSELNENANEQMSDIDETWSDTA</sequence>
<feature type="region of interest" description="Disordered" evidence="3">
    <location>
        <begin position="1"/>
        <end position="94"/>
    </location>
</feature>
<dbReference type="Gene3D" id="1.10.238.10">
    <property type="entry name" value="EF-hand"/>
    <property type="match status" value="1"/>
</dbReference>
<dbReference type="SMART" id="SM00054">
    <property type="entry name" value="EFh"/>
    <property type="match status" value="3"/>
</dbReference>
<dbReference type="PROSITE" id="PS50222">
    <property type="entry name" value="EF_HAND_2"/>
    <property type="match status" value="3"/>
</dbReference>
<feature type="compositionally biased region" description="Polar residues" evidence="3">
    <location>
        <begin position="21"/>
        <end position="30"/>
    </location>
</feature>
<organism evidence="5 6">
    <name type="scientific">Cymbomonas tetramitiformis</name>
    <dbReference type="NCBI Taxonomy" id="36881"/>
    <lineage>
        <taxon>Eukaryota</taxon>
        <taxon>Viridiplantae</taxon>
        <taxon>Chlorophyta</taxon>
        <taxon>Pyramimonadophyceae</taxon>
        <taxon>Pyramimonadales</taxon>
        <taxon>Pyramimonadaceae</taxon>
        <taxon>Cymbomonas</taxon>
    </lineage>
</organism>
<feature type="region of interest" description="Disordered" evidence="3">
    <location>
        <begin position="310"/>
        <end position="341"/>
    </location>
</feature>
<evidence type="ECO:0000256" key="2">
    <source>
        <dbReference type="ARBA" id="ARBA00022837"/>
    </source>
</evidence>
<accession>A0AAE0CH76</accession>
<name>A0AAE0CH76_9CHLO</name>
<dbReference type="EMBL" id="LGRX02024664">
    <property type="protein sequence ID" value="KAK3253752.1"/>
    <property type="molecule type" value="Genomic_DNA"/>
</dbReference>
<evidence type="ECO:0000313" key="6">
    <source>
        <dbReference type="Proteomes" id="UP001190700"/>
    </source>
</evidence>
<feature type="domain" description="EF-hand" evidence="4">
    <location>
        <begin position="242"/>
        <end position="277"/>
    </location>
</feature>
<evidence type="ECO:0000313" key="5">
    <source>
        <dbReference type="EMBL" id="KAK3253752.1"/>
    </source>
</evidence>
<dbReference type="InterPro" id="IPR050145">
    <property type="entry name" value="Centrin_CML-like"/>
</dbReference>
<keyword evidence="6" id="KW-1185">Reference proteome</keyword>
<feature type="domain" description="EF-hand" evidence="4">
    <location>
        <begin position="133"/>
        <end position="168"/>
    </location>
</feature>
<dbReference type="PROSITE" id="PS00018">
    <property type="entry name" value="EF_HAND_1"/>
    <property type="match status" value="3"/>
</dbReference>
<dbReference type="InterPro" id="IPR002048">
    <property type="entry name" value="EF_hand_dom"/>
</dbReference>
<protein>
    <recommendedName>
        <fullName evidence="4">EF-hand domain-containing protein</fullName>
    </recommendedName>
</protein>
<keyword evidence="1" id="KW-0677">Repeat</keyword>